<evidence type="ECO:0000256" key="1">
    <source>
        <dbReference type="ARBA" id="ARBA00022536"/>
    </source>
</evidence>
<dbReference type="InterPro" id="IPR013320">
    <property type="entry name" value="ConA-like_dom_sf"/>
</dbReference>
<dbReference type="Gene3D" id="2.60.120.200">
    <property type="match status" value="1"/>
</dbReference>
<keyword evidence="1" id="KW-0245">EGF-like domain</keyword>
<evidence type="ECO:0000256" key="3">
    <source>
        <dbReference type="ARBA" id="ARBA00023157"/>
    </source>
</evidence>
<keyword evidence="3" id="KW-1015">Disulfide bond</keyword>
<proteinExistence type="evidence at transcript level"/>
<evidence type="ECO:0000259" key="4">
    <source>
        <dbReference type="Pfam" id="PF16489"/>
    </source>
</evidence>
<reference evidence="5" key="1">
    <citation type="journal article" date="2014" name="Nature">
        <title>Mammalian Y chromosomes retain widely expressed dosage-sensitive regulators.</title>
        <authorList>
            <person name="Bellott D.W."/>
            <person name="Hughes J.F."/>
            <person name="Skaletsky H."/>
            <person name="Brown L.G."/>
            <person name="Pyntikova T."/>
            <person name="Cho T.J."/>
            <person name="Koutseva N."/>
            <person name="Zaghlul S."/>
            <person name="Graves T."/>
            <person name="Rock S."/>
            <person name="Kremitzki C."/>
            <person name="Fulton R.S."/>
            <person name="Dugan S."/>
            <person name="Ding Y."/>
            <person name="Morton D."/>
            <person name="Khan Z."/>
            <person name="Lewis L."/>
            <person name="Buhay C."/>
            <person name="Wang Q."/>
            <person name="Watt J."/>
            <person name="Holder M."/>
            <person name="Lee S."/>
            <person name="Nazareth L."/>
            <person name="Rozen S."/>
            <person name="Muzny D.M."/>
            <person name="Warren W.C."/>
            <person name="Gibbs R.A."/>
            <person name="Wilson R.K."/>
            <person name="Page D.C."/>
        </authorList>
    </citation>
    <scope>NUCLEOTIDE SEQUENCE</scope>
</reference>
<dbReference type="EMBL" id="GU304602">
    <property type="protein sequence ID" value="ADB77886.2"/>
    <property type="molecule type" value="mRNA"/>
</dbReference>
<dbReference type="InterPro" id="IPR051022">
    <property type="entry name" value="Notch_Cell-Fate_Det"/>
</dbReference>
<dbReference type="AlphaFoldDB" id="D3JUJ0"/>
<evidence type="ECO:0000313" key="5">
    <source>
        <dbReference type="EMBL" id="ADB77886.2"/>
    </source>
</evidence>
<keyword evidence="2" id="KW-0677">Repeat</keyword>
<dbReference type="InterPro" id="IPR032471">
    <property type="entry name" value="AGRL2-4_GAIN_subdom_A"/>
</dbReference>
<sequence>FCYSQCGGTPGPCYNPEEGYGFACRCPEGFAGEHYEVDAHLGLCAPRICKNGSTNVNLLVSGFKCNFPSGDCEKPYCQMTIRFPAPSFFIFQGLQQYFHFILALMFTTKERDRLLYNRPLYEKNNFVSIELIREQAQFTLFTGESTTIVYPFIPGGASDGRWLTSQLHKPLLGSSVLSQGLYELKVTVVMMDVWIKSLDVLRELPELPESFPTCTYHFVGHIQILQVDSQCMDIVDFITEEDSVPGCIATKNEYDSNTCHSRGTCANQWDTFSYKFFLGYGGKNAQELENPQLFLGRSLMAWHDLELPIHQGGGIFLQRMIIGHSPITIKVIWNKSMRRVEMAEDTNSHDLNRAVHANAKQDYSFPDPCDSNPCPTNNYYSDDSCSCNAGYYGDIPANICTLKLCECLSVCTWKPHDYICKFPHNSSELYCETRIDQLYPQEWWGHLACGPCNCDFSQGSDPNCNKTSGQYCYKVCNPEDSQCPFKPGIIWPRCDPFVKVTISHCKAPPVYSTPGIAVWHCDEQQGWLPPCLFSYISVTFLELMAFKTLRVGSSFLSIVNKHNWDLIQQMESGTTWLLHQYEAYATTLAQNIHHTYLGPIATITFNIDHQPASGPEIPSEAWQQRRHQKLSQEQAVANKIIPWLVRCPTAFSLLWFLHILSSTCQWGTSVSTMMRTCTSLLWCSGLKKH</sequence>
<accession>D3JUJ0</accession>
<reference evidence="5" key="2">
    <citation type="submission" date="2015-01" db="EMBL/GenBank/DDBJ databases">
        <authorList>
            <person name="Skaletsky H."/>
            <person name="Pyntikova T."/>
            <person name="Koutseva N."/>
            <person name="Hughes J.F."/>
            <person name="Wilson R.K."/>
            <person name="Page D.C."/>
        </authorList>
    </citation>
    <scope>NUCLEOTIDE SEQUENCE</scope>
</reference>
<feature type="non-terminal residue" evidence="5">
    <location>
        <position position="1"/>
    </location>
</feature>
<protein>
    <submittedName>
        <fullName evidence="5">Cadherin EGF LAG seven-pass G-type receptor 2</fullName>
    </submittedName>
</protein>
<dbReference type="PANTHER" id="PTHR24049">
    <property type="entry name" value="CRUMBS FAMILY MEMBER"/>
    <property type="match status" value="1"/>
</dbReference>
<feature type="domain" description="AGRL2-4 GAIN subdomain A" evidence="4">
    <location>
        <begin position="548"/>
        <end position="589"/>
    </location>
</feature>
<dbReference type="Pfam" id="PF16489">
    <property type="entry name" value="GAIN"/>
    <property type="match status" value="1"/>
</dbReference>
<name>D3JUJ0_MONDO</name>
<keyword evidence="5" id="KW-0675">Receptor</keyword>
<dbReference type="SUPFAM" id="SSF49899">
    <property type="entry name" value="Concanavalin A-like lectins/glucanases"/>
    <property type="match status" value="1"/>
</dbReference>
<evidence type="ECO:0000256" key="2">
    <source>
        <dbReference type="ARBA" id="ARBA00022737"/>
    </source>
</evidence>
<organism evidence="5">
    <name type="scientific">Monodelphis domestica</name>
    <name type="common">Gray short-tailed opossum</name>
    <dbReference type="NCBI Taxonomy" id="13616"/>
    <lineage>
        <taxon>Eukaryota</taxon>
        <taxon>Metazoa</taxon>
        <taxon>Chordata</taxon>
        <taxon>Craniata</taxon>
        <taxon>Vertebrata</taxon>
        <taxon>Euteleostomi</taxon>
        <taxon>Mammalia</taxon>
        <taxon>Metatheria</taxon>
        <taxon>Didelphimorphia</taxon>
        <taxon>Didelphidae</taxon>
        <taxon>Monodelphis</taxon>
    </lineage>
</organism>